<evidence type="ECO:0000313" key="3">
    <source>
        <dbReference type="Proteomes" id="UP000622362"/>
    </source>
</evidence>
<feature type="signal peptide" evidence="1">
    <location>
        <begin position="1"/>
        <end position="23"/>
    </location>
</feature>
<dbReference type="AlphaFoldDB" id="A0A8I0WAE3"/>
<dbReference type="InterPro" id="IPR047903">
    <property type="entry name" value="NDxxF_lipo"/>
</dbReference>
<keyword evidence="1" id="KW-0732">Signal</keyword>
<name>A0A8I0WAE3_STAEP</name>
<dbReference type="NCBIfam" id="NF033193">
    <property type="entry name" value="lipo_NDxxF"/>
    <property type="match status" value="1"/>
</dbReference>
<organism evidence="2 3">
    <name type="scientific">Staphylococcus epidermidis</name>
    <dbReference type="NCBI Taxonomy" id="1282"/>
    <lineage>
        <taxon>Bacteria</taxon>
        <taxon>Bacillati</taxon>
        <taxon>Bacillota</taxon>
        <taxon>Bacilli</taxon>
        <taxon>Bacillales</taxon>
        <taxon>Staphylococcaceae</taxon>
        <taxon>Staphylococcus</taxon>
    </lineage>
</organism>
<proteinExistence type="predicted"/>
<keyword evidence="2" id="KW-0449">Lipoprotein</keyword>
<evidence type="ECO:0000256" key="1">
    <source>
        <dbReference type="SAM" id="SignalP"/>
    </source>
</evidence>
<gene>
    <name evidence="2" type="ORF">I3V53_11875</name>
</gene>
<accession>A0A8I0WAE3</accession>
<dbReference type="EMBL" id="JADPYN010000041">
    <property type="protein sequence ID" value="MBF9304756.1"/>
    <property type="molecule type" value="Genomic_DNA"/>
</dbReference>
<evidence type="ECO:0000313" key="2">
    <source>
        <dbReference type="EMBL" id="MBF9304756.1"/>
    </source>
</evidence>
<feature type="chain" id="PRO_5033994774" evidence="1">
    <location>
        <begin position="24"/>
        <end position="202"/>
    </location>
</feature>
<dbReference type="PROSITE" id="PS51257">
    <property type="entry name" value="PROKAR_LIPOPROTEIN"/>
    <property type="match status" value="1"/>
</dbReference>
<dbReference type="Proteomes" id="UP000622362">
    <property type="component" value="Unassembled WGS sequence"/>
</dbReference>
<comment type="caution">
    <text evidence="2">The sequence shown here is derived from an EMBL/GenBank/DDBJ whole genome shotgun (WGS) entry which is preliminary data.</text>
</comment>
<protein>
    <submittedName>
        <fullName evidence="2">NDxxF motif lipoprotein</fullName>
    </submittedName>
</protein>
<sequence>MNLKKFFVLIMVSLLFFSLTACGNSTEKSKNQTSNKNELPAIPKQVFSSSKINENISKKEIKKSVSKYLDINHALIENIESLSNKDNLNKNELKKLNSLTEMNDKNDSNFSNFIQNTNLPNGYKDGVFKTKDYITTANQYLKKLNTQIQKVNKNSNSDNLSIKDIDEINSINEQYKKDVNGKKQKEVETFLKDKNIKTKAFN</sequence>
<reference evidence="2" key="1">
    <citation type="submission" date="2020-11" db="EMBL/GenBank/DDBJ databases">
        <title>Molecular epidemiology and genomic profiles of multidrug-resistant bacteria collected from clinical sources in South Africa.</title>
        <authorList>
            <person name="Asante J."/>
            <person name="Amoako D.G."/>
        </authorList>
    </citation>
    <scope>NUCLEOTIDE SEQUENCE</scope>
    <source>
        <strain evidence="2">C68</strain>
    </source>
</reference>
<dbReference type="RefSeq" id="WP_048679962.1">
    <property type="nucleotide sequence ID" value="NZ_JADPYN010000041.1"/>
</dbReference>